<proteinExistence type="predicted"/>
<accession>A0A2P2QFN3</accession>
<protein>
    <submittedName>
        <fullName evidence="1">Uncharacterized protein</fullName>
    </submittedName>
</protein>
<reference evidence="1" key="1">
    <citation type="submission" date="2018-02" db="EMBL/GenBank/DDBJ databases">
        <title>Rhizophora mucronata_Transcriptome.</title>
        <authorList>
            <person name="Meera S.P."/>
            <person name="Sreeshan A."/>
            <person name="Augustine A."/>
        </authorList>
    </citation>
    <scope>NUCLEOTIDE SEQUENCE</scope>
    <source>
        <tissue evidence="1">Leaf</tissue>
    </source>
</reference>
<dbReference type="EMBL" id="GGEC01085317">
    <property type="protein sequence ID" value="MBX65801.1"/>
    <property type="molecule type" value="Transcribed_RNA"/>
</dbReference>
<name>A0A2P2QFN3_RHIMU</name>
<organism evidence="1">
    <name type="scientific">Rhizophora mucronata</name>
    <name type="common">Asiatic mangrove</name>
    <dbReference type="NCBI Taxonomy" id="61149"/>
    <lineage>
        <taxon>Eukaryota</taxon>
        <taxon>Viridiplantae</taxon>
        <taxon>Streptophyta</taxon>
        <taxon>Embryophyta</taxon>
        <taxon>Tracheophyta</taxon>
        <taxon>Spermatophyta</taxon>
        <taxon>Magnoliopsida</taxon>
        <taxon>eudicotyledons</taxon>
        <taxon>Gunneridae</taxon>
        <taxon>Pentapetalae</taxon>
        <taxon>rosids</taxon>
        <taxon>fabids</taxon>
        <taxon>Malpighiales</taxon>
        <taxon>Rhizophoraceae</taxon>
        <taxon>Rhizophora</taxon>
    </lineage>
</organism>
<evidence type="ECO:0000313" key="1">
    <source>
        <dbReference type="EMBL" id="MBX65801.1"/>
    </source>
</evidence>
<sequence length="18" mass="2300">MHMHVSLHPRFYLKYINL</sequence>
<dbReference type="AlphaFoldDB" id="A0A2P2QFN3"/>